<evidence type="ECO:0000313" key="6">
    <source>
        <dbReference type="Proteomes" id="UP000746747"/>
    </source>
</evidence>
<gene>
    <name evidence="5" type="ORF">CJOHNSTONI_LOCUS7882</name>
</gene>
<dbReference type="Pfam" id="PF00055">
    <property type="entry name" value="Laminin_N"/>
    <property type="match status" value="1"/>
</dbReference>
<keyword evidence="6" id="KW-1185">Reference proteome</keyword>
<evidence type="ECO:0000256" key="3">
    <source>
        <dbReference type="SAM" id="SignalP"/>
    </source>
</evidence>
<accession>A0A8J2MAV2</accession>
<dbReference type="PROSITE" id="PS51117">
    <property type="entry name" value="LAMININ_NTER"/>
    <property type="match status" value="1"/>
</dbReference>
<comment type="caution">
    <text evidence="5">The sequence shown here is derived from an EMBL/GenBank/DDBJ whole genome shotgun (WGS) entry which is preliminary data.</text>
</comment>
<sequence>MRPSHSVAQCILLLCYLFTSSIEHEPPEEDICNERSCYPATGNLLIGRKKSLSATSTCGLHGRQRYCIVSHLEEQTKCFYCDSRTEWKPNREPYKLSHRYVSILPFGAVFRVVC</sequence>
<feature type="domain" description="Laminin N-terminal" evidence="4">
    <location>
        <begin position="33"/>
        <end position="114"/>
    </location>
</feature>
<keyword evidence="2" id="KW-0424">Laminin EGF-like domain</keyword>
<dbReference type="InterPro" id="IPR008211">
    <property type="entry name" value="Laminin_N"/>
</dbReference>
<evidence type="ECO:0000256" key="2">
    <source>
        <dbReference type="ARBA" id="ARBA00023292"/>
    </source>
</evidence>
<organism evidence="5 6">
    <name type="scientific">Cercopithifilaria johnstoni</name>
    <dbReference type="NCBI Taxonomy" id="2874296"/>
    <lineage>
        <taxon>Eukaryota</taxon>
        <taxon>Metazoa</taxon>
        <taxon>Ecdysozoa</taxon>
        <taxon>Nematoda</taxon>
        <taxon>Chromadorea</taxon>
        <taxon>Rhabditida</taxon>
        <taxon>Spirurina</taxon>
        <taxon>Spiruromorpha</taxon>
        <taxon>Filarioidea</taxon>
        <taxon>Onchocercidae</taxon>
        <taxon>Cercopithifilaria</taxon>
    </lineage>
</organism>
<evidence type="ECO:0000313" key="5">
    <source>
        <dbReference type="EMBL" id="CAG9538146.1"/>
    </source>
</evidence>
<name>A0A8J2MAV2_9BILA</name>
<dbReference type="OrthoDB" id="5985440at2759"/>
<keyword evidence="3" id="KW-0732">Signal</keyword>
<evidence type="ECO:0000256" key="1">
    <source>
        <dbReference type="ARBA" id="ARBA00023157"/>
    </source>
</evidence>
<protein>
    <recommendedName>
        <fullName evidence="4">Laminin N-terminal domain-containing protein</fullName>
    </recommendedName>
</protein>
<proteinExistence type="predicted"/>
<feature type="chain" id="PRO_5035199877" description="Laminin N-terminal domain-containing protein" evidence="3">
    <location>
        <begin position="22"/>
        <end position="114"/>
    </location>
</feature>
<dbReference type="EMBL" id="CAKAEH010001626">
    <property type="protein sequence ID" value="CAG9538146.1"/>
    <property type="molecule type" value="Genomic_DNA"/>
</dbReference>
<keyword evidence="1" id="KW-1015">Disulfide bond</keyword>
<dbReference type="AlphaFoldDB" id="A0A8J2MAV2"/>
<reference evidence="5" key="1">
    <citation type="submission" date="2021-09" db="EMBL/GenBank/DDBJ databases">
        <authorList>
            <consortium name="Pathogen Informatics"/>
        </authorList>
    </citation>
    <scope>NUCLEOTIDE SEQUENCE</scope>
</reference>
<dbReference type="Gene3D" id="2.60.120.260">
    <property type="entry name" value="Galactose-binding domain-like"/>
    <property type="match status" value="1"/>
</dbReference>
<feature type="signal peptide" evidence="3">
    <location>
        <begin position="1"/>
        <end position="21"/>
    </location>
</feature>
<dbReference type="Proteomes" id="UP000746747">
    <property type="component" value="Unassembled WGS sequence"/>
</dbReference>
<evidence type="ECO:0000259" key="4">
    <source>
        <dbReference type="PROSITE" id="PS51117"/>
    </source>
</evidence>